<keyword evidence="6" id="KW-0472">Membrane</keyword>
<evidence type="ECO:0000256" key="9">
    <source>
        <dbReference type="ARBA" id="ARBA00038120"/>
    </source>
</evidence>
<comment type="function">
    <text evidence="7">Catalyzes the glycosylation of 4,4'-diaponeurosporenoate, i.e. the esterification of glucose at the C1'' position with the carboxyl group of 4,4'-diaponeurosporenic acid, to form glycosyl-4,4'-diaponeurosporenoate. This is a step in the biosynthesis of staphyloxanthin, an orange pigment present in most staphylococci strains.</text>
</comment>
<dbReference type="SUPFAM" id="SSF53448">
    <property type="entry name" value="Nucleotide-diphospho-sugar transferases"/>
    <property type="match status" value="1"/>
</dbReference>
<reference evidence="12" key="1">
    <citation type="submission" date="2018-06" db="EMBL/GenBank/DDBJ databases">
        <title>Paenibacillus xerothermodurans sp. nov. an extremely dry heat resistant spore forming bacterium isolated from the soil of Cape Canaveral, Florida.</title>
        <authorList>
            <person name="Seuylemezian A."/>
            <person name="Kaur N."/>
            <person name="Patil P."/>
            <person name="Patil P."/>
            <person name="Mayilraj S."/>
            <person name="Vaishampayan P."/>
        </authorList>
    </citation>
    <scope>NUCLEOTIDE SEQUENCE [LARGE SCALE GENOMIC DNA]</scope>
    <source>
        <strain evidence="12">ATCC 27380</strain>
    </source>
</reference>
<keyword evidence="2" id="KW-1003">Cell membrane</keyword>
<dbReference type="GO" id="GO:0016757">
    <property type="term" value="F:glycosyltransferase activity"/>
    <property type="evidence" value="ECO:0007669"/>
    <property type="project" value="UniProtKB-KW"/>
</dbReference>
<accession>A0A2W1N9S9</accession>
<evidence type="ECO:0000256" key="7">
    <source>
        <dbReference type="ARBA" id="ARBA00037281"/>
    </source>
</evidence>
<evidence type="ECO:0000256" key="8">
    <source>
        <dbReference type="ARBA" id="ARBA00037904"/>
    </source>
</evidence>
<keyword evidence="3" id="KW-0328">Glycosyltransferase</keyword>
<evidence type="ECO:0000313" key="12">
    <source>
        <dbReference type="EMBL" id="PZE19921.1"/>
    </source>
</evidence>
<proteinExistence type="inferred from homology"/>
<organism evidence="12 13">
    <name type="scientific">Paenibacillus xerothermodurans</name>
    <dbReference type="NCBI Taxonomy" id="1977292"/>
    <lineage>
        <taxon>Bacteria</taxon>
        <taxon>Bacillati</taxon>
        <taxon>Bacillota</taxon>
        <taxon>Bacilli</taxon>
        <taxon>Bacillales</taxon>
        <taxon>Paenibacillaceae</taxon>
        <taxon>Paenibacillus</taxon>
    </lineage>
</organism>
<comment type="caution">
    <text evidence="12">The sequence shown here is derived from an EMBL/GenBank/DDBJ whole genome shotgun (WGS) entry which is preliminary data.</text>
</comment>
<evidence type="ECO:0000256" key="10">
    <source>
        <dbReference type="ARBA" id="ARBA00040345"/>
    </source>
</evidence>
<comment type="pathway">
    <text evidence="8">Carotenoid biosynthesis; staphyloxanthin biosynthesis; staphyloxanthin from farnesyl diphosphate: step 4/5.</text>
</comment>
<evidence type="ECO:0000313" key="13">
    <source>
        <dbReference type="Proteomes" id="UP000214746"/>
    </source>
</evidence>
<dbReference type="Proteomes" id="UP000214746">
    <property type="component" value="Unassembled WGS sequence"/>
</dbReference>
<dbReference type="RefSeq" id="WP_089200919.1">
    <property type="nucleotide sequence ID" value="NZ_NHRJ02000011.1"/>
</dbReference>
<dbReference type="OrthoDB" id="2902148at2"/>
<dbReference type="PANTHER" id="PTHR43646:SF2">
    <property type="entry name" value="GLYCOSYLTRANSFERASE 2-LIKE DOMAIN-CONTAINING PROTEIN"/>
    <property type="match status" value="1"/>
</dbReference>
<dbReference type="Gene3D" id="3.90.550.10">
    <property type="entry name" value="Spore Coat Polysaccharide Biosynthesis Protein SpsA, Chain A"/>
    <property type="match status" value="1"/>
</dbReference>
<protein>
    <recommendedName>
        <fullName evidence="10">4,4'-diaponeurosporenoate glycosyltransferase</fullName>
    </recommendedName>
</protein>
<evidence type="ECO:0000256" key="3">
    <source>
        <dbReference type="ARBA" id="ARBA00022676"/>
    </source>
</evidence>
<evidence type="ECO:0000259" key="11">
    <source>
        <dbReference type="Pfam" id="PF00535"/>
    </source>
</evidence>
<dbReference type="PANTHER" id="PTHR43646">
    <property type="entry name" value="GLYCOSYLTRANSFERASE"/>
    <property type="match status" value="1"/>
</dbReference>
<name>A0A2W1N9S9_PAEXE</name>
<feature type="domain" description="Glycosyltransferase 2-like" evidence="11">
    <location>
        <begin position="21"/>
        <end position="125"/>
    </location>
</feature>
<comment type="subcellular location">
    <subcellularLocation>
        <location evidence="1">Cell membrane</location>
    </subcellularLocation>
</comment>
<dbReference type="GO" id="GO:0016117">
    <property type="term" value="P:carotenoid biosynthetic process"/>
    <property type="evidence" value="ECO:0007669"/>
    <property type="project" value="UniProtKB-KW"/>
</dbReference>
<dbReference type="InterPro" id="IPR001173">
    <property type="entry name" value="Glyco_trans_2-like"/>
</dbReference>
<sequence>MHPTRKRGRAGKSARICSKVSVIIPVMNESSTLPAVLNEAKKLQSDIELITIVNGSTDGSAAIAQSGGAHVVSFDEPLGHDVGRSVGAREAHGDILLFIDGDIIIPAAQLQPYIQAVEAGVDIALNKYNGPVRKHNVHPVVMAKHALNTVLGRSDLKGASMTTVPHAISRRALTEIGAESLAVPPKAHAMAVQRGLRVEAVHLVPVGLMNPLRRRGKDDPLRDVILGDHLEALHWFIQATDKRGMRTDLARNRSMVR</sequence>
<comment type="similarity">
    <text evidence="9">Belongs to the glycosyltransferase 2 family. CrtQ subfamily.</text>
</comment>
<gene>
    <name evidence="12" type="ORF">CBW46_015550</name>
</gene>
<keyword evidence="4" id="KW-0808">Transferase</keyword>
<dbReference type="AlphaFoldDB" id="A0A2W1N9S9"/>
<evidence type="ECO:0000256" key="4">
    <source>
        <dbReference type="ARBA" id="ARBA00022679"/>
    </source>
</evidence>
<dbReference type="GO" id="GO:0005886">
    <property type="term" value="C:plasma membrane"/>
    <property type="evidence" value="ECO:0007669"/>
    <property type="project" value="UniProtKB-SubCell"/>
</dbReference>
<dbReference type="Pfam" id="PF00535">
    <property type="entry name" value="Glycos_transf_2"/>
    <property type="match status" value="1"/>
</dbReference>
<keyword evidence="13" id="KW-1185">Reference proteome</keyword>
<dbReference type="EMBL" id="NHRJ02000011">
    <property type="protein sequence ID" value="PZE19921.1"/>
    <property type="molecule type" value="Genomic_DNA"/>
</dbReference>
<evidence type="ECO:0000256" key="1">
    <source>
        <dbReference type="ARBA" id="ARBA00004236"/>
    </source>
</evidence>
<evidence type="ECO:0000256" key="6">
    <source>
        <dbReference type="ARBA" id="ARBA00023136"/>
    </source>
</evidence>
<evidence type="ECO:0000256" key="2">
    <source>
        <dbReference type="ARBA" id="ARBA00022475"/>
    </source>
</evidence>
<dbReference type="InterPro" id="IPR029044">
    <property type="entry name" value="Nucleotide-diphossugar_trans"/>
</dbReference>
<evidence type="ECO:0000256" key="5">
    <source>
        <dbReference type="ARBA" id="ARBA00022746"/>
    </source>
</evidence>
<keyword evidence="5" id="KW-0125">Carotenoid biosynthesis</keyword>